<dbReference type="PROSITE" id="PS51257">
    <property type="entry name" value="PROKAR_LIPOPROTEIN"/>
    <property type="match status" value="1"/>
</dbReference>
<dbReference type="GO" id="GO:0000139">
    <property type="term" value="C:Golgi membrane"/>
    <property type="evidence" value="ECO:0007669"/>
    <property type="project" value="InterPro"/>
</dbReference>
<keyword evidence="2 8" id="KW-0812">Transmembrane</keyword>
<dbReference type="Proteomes" id="UP000613740">
    <property type="component" value="Unassembled WGS sequence"/>
</dbReference>
<dbReference type="InterPro" id="IPR001893">
    <property type="entry name" value="Cys-rich_GLG1_repeat"/>
</dbReference>
<evidence type="ECO:0000313" key="11">
    <source>
        <dbReference type="Proteomes" id="UP000613740"/>
    </source>
</evidence>
<evidence type="ECO:0000256" key="8">
    <source>
        <dbReference type="SAM" id="Phobius"/>
    </source>
</evidence>
<evidence type="ECO:0008006" key="12">
    <source>
        <dbReference type="Google" id="ProtNLM"/>
    </source>
</evidence>
<dbReference type="AlphaFoldDB" id="A0A835WPV1"/>
<reference evidence="10" key="1">
    <citation type="journal article" date="2020" name="bioRxiv">
        <title>Comparative genomics of Chlamydomonas.</title>
        <authorList>
            <person name="Craig R.J."/>
            <person name="Hasan A.R."/>
            <person name="Ness R.W."/>
            <person name="Keightley P.D."/>
        </authorList>
    </citation>
    <scope>NUCLEOTIDE SEQUENCE</scope>
    <source>
        <strain evidence="10">CCAP 11/173</strain>
    </source>
</reference>
<keyword evidence="6 8" id="KW-0472">Membrane</keyword>
<evidence type="ECO:0000256" key="4">
    <source>
        <dbReference type="ARBA" id="ARBA00022737"/>
    </source>
</evidence>
<keyword evidence="7" id="KW-0325">Glycoprotein</keyword>
<keyword evidence="4" id="KW-0677">Repeat</keyword>
<evidence type="ECO:0000256" key="3">
    <source>
        <dbReference type="ARBA" id="ARBA00022729"/>
    </source>
</evidence>
<keyword evidence="11" id="KW-1185">Reference proteome</keyword>
<protein>
    <recommendedName>
        <fullName evidence="12">Golgi apparatus protein 1</fullName>
    </recommendedName>
</protein>
<name>A0A835WPV1_9CHLO</name>
<sequence length="889" mass="99173">MRRAYLLAALVAAALLVGCGHAEESTTSAPSPVPKTTTQTIAFAPSAEVANNDDIDPTGNCLMEIKKHCSDVEVGEGRIADCVSDLIAEAEVQEVEPEADTDPVEVSDACREEVYQYKITRNANINRNIPLAKACKIDADKHCNITWFFGYKSGQIISCLREVKELLAPACAKQIFKLQMDAAIDFRADPQLYENCKEDASTLCEGVKFGGGRVQACLRDHRMQLSWGCEEQLFRQELEDSDDIRLSVRLYTRCIREKRKFCAEVAPGSARVKDCLEAHRHDDGFSDECRTEVDSMIESRVRDFRLDSRLRTTCESDIYNMCAFFGDVDTLDTEDTSVIRCLQDYMNEITSPACRSMVRKYKELAAEDIRFDVPLAEACFEDRQRLCANVPPGSARVIRCLTNGRDKLSPLCRATLFDEEIRFSENIDFQYPMRVACAKELKLFCKDVPHGEARAIRCLQEHKEDTDFGKDCKKEIEAYEHESASDYRLNYRLSKSCREDIAALCASVCAAEDGSTCGGTVLRCLTERKDEIKNEACEQEVLYFEKMEVSNFNNDVILAAACRGDVQKFCAGTQSGEGRMHECLRAHRSELSDTCRKEELLLEEQEAENVELRPGLMRTCRSERRTFCGTVQPGQARVFRCLAEKMSDPDFGEPCRTEIINKLQRRQANWKLDPTLRKACKSAVQQLCATEDSAASEQGLVYKCLVSHYMDVDEGCQKELGRAVHMAFFVWKEGAILTNECDADVKKLCLASRPNMASTPGSVGQCLAAKLEEGTKAGAAVLSDKCLPLVDVAEPPNMKQAFEAGLTVALLQSQLSAVESTTGLTMLKRDTQGNAQALTLTGWTALMGIASMVLLVLWGVNYAWRQYRGISDQSDYTLVVKGKGGRGTR</sequence>
<dbReference type="EMBL" id="JAEHOD010000008">
    <property type="protein sequence ID" value="KAG2451480.1"/>
    <property type="molecule type" value="Genomic_DNA"/>
</dbReference>
<accession>A0A835WPV1</accession>
<organism evidence="10 11">
    <name type="scientific">Chlamydomonas schloesseri</name>
    <dbReference type="NCBI Taxonomy" id="2026947"/>
    <lineage>
        <taxon>Eukaryota</taxon>
        <taxon>Viridiplantae</taxon>
        <taxon>Chlorophyta</taxon>
        <taxon>core chlorophytes</taxon>
        <taxon>Chlorophyceae</taxon>
        <taxon>CS clade</taxon>
        <taxon>Chlamydomonadales</taxon>
        <taxon>Chlamydomonadaceae</taxon>
        <taxon>Chlamydomonas</taxon>
    </lineage>
</organism>
<keyword evidence="5 8" id="KW-1133">Transmembrane helix</keyword>
<proteinExistence type="predicted"/>
<evidence type="ECO:0000256" key="2">
    <source>
        <dbReference type="ARBA" id="ARBA00022692"/>
    </source>
</evidence>
<feature type="transmembrane region" description="Helical" evidence="8">
    <location>
        <begin position="840"/>
        <end position="864"/>
    </location>
</feature>
<dbReference type="InterPro" id="IPR039728">
    <property type="entry name" value="GLG1"/>
</dbReference>
<dbReference type="PANTHER" id="PTHR11884">
    <property type="entry name" value="SELECTIN LIGAND RELATED"/>
    <property type="match status" value="1"/>
</dbReference>
<evidence type="ECO:0000256" key="9">
    <source>
        <dbReference type="SAM" id="SignalP"/>
    </source>
</evidence>
<evidence type="ECO:0000256" key="5">
    <source>
        <dbReference type="ARBA" id="ARBA00022989"/>
    </source>
</evidence>
<feature type="chain" id="PRO_5032314189" description="Golgi apparatus protein 1" evidence="9">
    <location>
        <begin position="23"/>
        <end position="889"/>
    </location>
</feature>
<evidence type="ECO:0000256" key="6">
    <source>
        <dbReference type="ARBA" id="ARBA00023136"/>
    </source>
</evidence>
<dbReference type="PANTHER" id="PTHR11884:SF1">
    <property type="entry name" value="GOLGI APPARATUS PROTEIN 1"/>
    <property type="match status" value="1"/>
</dbReference>
<comment type="subcellular location">
    <subcellularLocation>
        <location evidence="1">Membrane</location>
        <topology evidence="1">Single-pass type I membrane protein</topology>
    </subcellularLocation>
</comment>
<evidence type="ECO:0000256" key="1">
    <source>
        <dbReference type="ARBA" id="ARBA00004479"/>
    </source>
</evidence>
<comment type="caution">
    <text evidence="10">The sequence shown here is derived from an EMBL/GenBank/DDBJ whole genome shotgun (WGS) entry which is preliminary data.</text>
</comment>
<dbReference type="InterPro" id="IPR017873">
    <property type="entry name" value="Cys-rich_GLG1_repeat_euk"/>
</dbReference>
<dbReference type="OrthoDB" id="2015434at2759"/>
<keyword evidence="3 9" id="KW-0732">Signal</keyword>
<dbReference type="Pfam" id="PF00839">
    <property type="entry name" value="Cys_rich_FGFR"/>
    <property type="match status" value="10"/>
</dbReference>
<gene>
    <name evidence="10" type="ORF">HYH02_004078</name>
</gene>
<feature type="signal peptide" evidence="9">
    <location>
        <begin position="1"/>
        <end position="22"/>
    </location>
</feature>
<evidence type="ECO:0000313" key="10">
    <source>
        <dbReference type="EMBL" id="KAG2451480.1"/>
    </source>
</evidence>
<dbReference type="PROSITE" id="PS51289">
    <property type="entry name" value="GLG1_C_RICH"/>
    <property type="match status" value="4"/>
</dbReference>
<evidence type="ECO:0000256" key="7">
    <source>
        <dbReference type="ARBA" id="ARBA00023180"/>
    </source>
</evidence>